<protein>
    <recommendedName>
        <fullName evidence="3">Nucleotidyltransferase family protein</fullName>
    </recommendedName>
</protein>
<evidence type="ECO:0000313" key="2">
    <source>
        <dbReference type="Proteomes" id="UP000017840"/>
    </source>
</evidence>
<evidence type="ECO:0008006" key="3">
    <source>
        <dbReference type="Google" id="ProtNLM"/>
    </source>
</evidence>
<accession>V4J3Q0</accession>
<comment type="caution">
    <text evidence="1">The sequence shown here is derived from an EMBL/GenBank/DDBJ whole genome shotgun (WGS) entry which is preliminary data.</text>
</comment>
<organism evidence="1 2">
    <name type="scientific">Candidatus Halobonum tyrrellensis G22</name>
    <dbReference type="NCBI Taxonomy" id="1324957"/>
    <lineage>
        <taxon>Archaea</taxon>
        <taxon>Methanobacteriati</taxon>
        <taxon>Methanobacteriota</taxon>
        <taxon>Stenosarchaea group</taxon>
        <taxon>Halobacteria</taxon>
        <taxon>Halobacteriales</taxon>
        <taxon>Haloferacaceae</taxon>
        <taxon>Candidatus Halobonum</taxon>
    </lineage>
</organism>
<dbReference type="Proteomes" id="UP000017840">
    <property type="component" value="Unassembled WGS sequence"/>
</dbReference>
<dbReference type="EMBL" id="ASGZ01000002">
    <property type="protein sequence ID" value="ESP90007.1"/>
    <property type="molecule type" value="Genomic_DNA"/>
</dbReference>
<evidence type="ECO:0000313" key="1">
    <source>
        <dbReference type="EMBL" id="ESP90007.1"/>
    </source>
</evidence>
<dbReference type="AlphaFoldDB" id="V4J3Q0"/>
<dbReference type="InterPro" id="IPR039498">
    <property type="entry name" value="NTP_transf_5"/>
</dbReference>
<dbReference type="Pfam" id="PF14907">
    <property type="entry name" value="NTP_transf_5"/>
    <property type="match status" value="1"/>
</dbReference>
<dbReference type="STRING" id="1324957.K933_00552"/>
<dbReference type="eggNOG" id="arCOG10138">
    <property type="taxonomic scope" value="Archaea"/>
</dbReference>
<sequence length="366" mass="41972">MKAALEVTDWTRVVDLARHHSLISQLHTAFTTVRASDLAPVEVRRRVNSLHRQNAMRNLRCVHRLHTLHGEFDDEGIRAIPYKGPVVAEFAYDDPGLRWYGDLDFLVAKEDVLDARRLLLELGYEQTNYSDVRPETLVDGTVFRWGKEFRFLNHDDQIPIELRFEFIGGSRPDATIFDELWARRTPLSLTGRTVPVLSPEDRAMLLLVHGTKHGWRRLSWVCDVALLLQRDVAWETVLARADRYDWRSAVLFGLAVVARLAEVRLPTAVERELEEHPQYGLSASLLASFLRRDPLCTSLRLEPIATVLFSNDGLVGSALELVDVVFSPRKVDFESMSLNPSLYPLYYLVRPYRIGRDLVGRLFDRG</sequence>
<gene>
    <name evidence="1" type="ORF">K933_00552</name>
</gene>
<name>V4J3Q0_9EURY</name>
<reference evidence="1 2" key="1">
    <citation type="journal article" date="2013" name="Genome Announc.">
        <title>Draft Genome Sequence of 'Candidatus Halobonum tyrrellensis' Strain G22, Isolated from the Hypersaline Waters of Lake Tyrrell, Australia.</title>
        <authorList>
            <person name="Ugalde J.A."/>
            <person name="Narasingarao P."/>
            <person name="Kuo S."/>
            <person name="Podell S."/>
            <person name="Allen E.E."/>
        </authorList>
    </citation>
    <scope>NUCLEOTIDE SEQUENCE [LARGE SCALE GENOMIC DNA]</scope>
    <source>
        <strain evidence="1 2">G22</strain>
    </source>
</reference>
<proteinExistence type="predicted"/>
<keyword evidence="2" id="KW-1185">Reference proteome</keyword>